<keyword evidence="2" id="KW-1185">Reference proteome</keyword>
<dbReference type="OrthoDB" id="9816185at2"/>
<protein>
    <recommendedName>
        <fullName evidence="3">Phage-related protein</fullName>
    </recommendedName>
</protein>
<evidence type="ECO:0000313" key="2">
    <source>
        <dbReference type="Proteomes" id="UP000218890"/>
    </source>
</evidence>
<evidence type="ECO:0000313" key="1">
    <source>
        <dbReference type="EMBL" id="BAU57795.2"/>
    </source>
</evidence>
<evidence type="ECO:0008006" key="3">
    <source>
        <dbReference type="Google" id="ProtNLM"/>
    </source>
</evidence>
<reference evidence="1" key="1">
    <citation type="submission" date="2016-02" db="EMBL/GenBank/DDBJ databases">
        <title>Halorhodospira halochloris DSM-1059 complete genome, version 2.</title>
        <authorList>
            <person name="Tsukatani Y."/>
        </authorList>
    </citation>
    <scope>NUCLEOTIDE SEQUENCE</scope>
    <source>
        <strain evidence="1">DSM 1059</strain>
    </source>
</reference>
<dbReference type="EMBL" id="AP017372">
    <property type="protein sequence ID" value="BAU57795.2"/>
    <property type="molecule type" value="Genomic_DNA"/>
</dbReference>
<accession>A0A0X8X940</accession>
<sequence length="286" mass="31712">MRYLPPPTDEDEKPFAAGDVFETCVSMVRNPALRAQLRAIRSDVETEASDYDVKAAGRQLYRKQPHGQVGSVSGDEIVKVYTLRMVPKKSKGRSIYDRIMAAPVHGRCPLCGIGTVNTLDHYLPKTFFPVYSVAPNNLVPACNWCQGEKSEYYPITRDGQLLHPYFDNVGNEVWLGAEVVVGAPAGFRYFATPPSHWTQSEKARVAVHMKELNLPVLFSSNAGSRLSEIRARLASLHQKGGEAAVRNHLRDELASIEADHNNSWAAAMYRAAVASDWFCNGGFLET</sequence>
<organism evidence="1 2">
    <name type="scientific">Halorhodospira halochloris</name>
    <name type="common">Ectothiorhodospira halochloris</name>
    <dbReference type="NCBI Taxonomy" id="1052"/>
    <lineage>
        <taxon>Bacteria</taxon>
        <taxon>Pseudomonadati</taxon>
        <taxon>Pseudomonadota</taxon>
        <taxon>Gammaproteobacteria</taxon>
        <taxon>Chromatiales</taxon>
        <taxon>Ectothiorhodospiraceae</taxon>
        <taxon>Halorhodospira</taxon>
    </lineage>
</organism>
<dbReference type="KEGG" id="hhk:HH1059_10950"/>
<gene>
    <name evidence="1" type="ORF">HH1059_10950</name>
</gene>
<dbReference type="Proteomes" id="UP000218890">
    <property type="component" value="Chromosome"/>
</dbReference>
<dbReference type="AlphaFoldDB" id="A0A0X8X940"/>
<name>A0A0X8X940_HALHR</name>
<dbReference type="Gene3D" id="1.10.30.50">
    <property type="match status" value="1"/>
</dbReference>
<proteinExistence type="predicted"/>